<name>A0A378PUZ5_MANHA</name>
<organism evidence="1 2">
    <name type="scientific">Mannheimia haemolytica</name>
    <name type="common">Pasteurella haemolytica</name>
    <dbReference type="NCBI Taxonomy" id="75985"/>
    <lineage>
        <taxon>Bacteria</taxon>
        <taxon>Pseudomonadati</taxon>
        <taxon>Pseudomonadota</taxon>
        <taxon>Gammaproteobacteria</taxon>
        <taxon>Pasteurellales</taxon>
        <taxon>Pasteurellaceae</taxon>
        <taxon>Mannheimia</taxon>
    </lineage>
</organism>
<evidence type="ECO:0000313" key="1">
    <source>
        <dbReference type="EMBL" id="STY91753.1"/>
    </source>
</evidence>
<evidence type="ECO:0000313" key="2">
    <source>
        <dbReference type="Proteomes" id="UP000254031"/>
    </source>
</evidence>
<gene>
    <name evidence="1" type="ORF">NCTC9380_03007</name>
</gene>
<proteinExistence type="predicted"/>
<protein>
    <recommendedName>
        <fullName evidence="3">Integrase core domain</fullName>
    </recommendedName>
</protein>
<dbReference type="Proteomes" id="UP000254031">
    <property type="component" value="Unassembled WGS sequence"/>
</dbReference>
<dbReference type="EMBL" id="UGPL01000008">
    <property type="protein sequence ID" value="STY91753.1"/>
    <property type="molecule type" value="Genomic_DNA"/>
</dbReference>
<reference evidence="1 2" key="1">
    <citation type="submission" date="2018-06" db="EMBL/GenBank/DDBJ databases">
        <authorList>
            <consortium name="Pathogen Informatics"/>
            <person name="Doyle S."/>
        </authorList>
    </citation>
    <scope>NUCLEOTIDE SEQUENCE [LARGE SCALE GENOMIC DNA]</scope>
    <source>
        <strain evidence="1 2">NCTC9380</strain>
    </source>
</reference>
<evidence type="ECO:0008006" key="3">
    <source>
        <dbReference type="Google" id="ProtNLM"/>
    </source>
</evidence>
<dbReference type="AlphaFoldDB" id="A0A378PUZ5"/>
<sequence length="40" mass="4502">MKTAISAADMLNDKVLPYFESQGLPMLRILTDRGSEYVAR</sequence>
<accession>A0A378PUZ5</accession>